<accession>A0A430KRR7</accession>
<reference evidence="2 3" key="1">
    <citation type="submission" date="2018-11" db="EMBL/GenBank/DDBJ databases">
        <title>The draft genome sequence of Amphritea opalescens ANRC-JH13T.</title>
        <authorList>
            <person name="Fang Z."/>
            <person name="Zhang Y."/>
            <person name="Han X."/>
        </authorList>
    </citation>
    <scope>NUCLEOTIDE SEQUENCE [LARGE SCALE GENOMIC DNA]</scope>
    <source>
        <strain evidence="2 3">ANRC-JH13</strain>
    </source>
</reference>
<evidence type="ECO:0000313" key="2">
    <source>
        <dbReference type="EMBL" id="RTE66182.1"/>
    </source>
</evidence>
<dbReference type="CDD" id="cd09030">
    <property type="entry name" value="DUF1425"/>
    <property type="match status" value="1"/>
</dbReference>
<dbReference type="Gene3D" id="2.60.40.3230">
    <property type="match status" value="1"/>
</dbReference>
<sequence length="139" mass="15354">MLMKKLILTALLPLTLLAGCQTQQVRSPDYPQLVFGQGAKSFLAIDSLTDGYTEGHLLRVSIQAVNASSSSKTLRYKFTWFDEAGFEINSLTSRWEALETAPHEPITINRLATSPKAVSYKVFLSDAHAQSPQPQGNNR</sequence>
<feature type="chain" id="PRO_5019096250" evidence="1">
    <location>
        <begin position="19"/>
        <end position="139"/>
    </location>
</feature>
<gene>
    <name evidence="2" type="ORF">EH243_08675</name>
</gene>
<evidence type="ECO:0000313" key="3">
    <source>
        <dbReference type="Proteomes" id="UP000283087"/>
    </source>
</evidence>
<dbReference type="Pfam" id="PF07233">
    <property type="entry name" value="DUF1425"/>
    <property type="match status" value="1"/>
</dbReference>
<dbReference type="PROSITE" id="PS51257">
    <property type="entry name" value="PROKAR_LIPOPROTEIN"/>
    <property type="match status" value="1"/>
</dbReference>
<proteinExistence type="predicted"/>
<evidence type="ECO:0000256" key="1">
    <source>
        <dbReference type="SAM" id="SignalP"/>
    </source>
</evidence>
<keyword evidence="3" id="KW-1185">Reference proteome</keyword>
<dbReference type="AlphaFoldDB" id="A0A430KRR7"/>
<name>A0A430KRR7_9GAMM</name>
<dbReference type="InterPro" id="IPR038483">
    <property type="entry name" value="YcfL-like_sf"/>
</dbReference>
<feature type="signal peptide" evidence="1">
    <location>
        <begin position="1"/>
        <end position="18"/>
    </location>
</feature>
<dbReference type="OrthoDB" id="5616034at2"/>
<dbReference type="EMBL" id="RQXW01000006">
    <property type="protein sequence ID" value="RTE66182.1"/>
    <property type="molecule type" value="Genomic_DNA"/>
</dbReference>
<keyword evidence="1" id="KW-0732">Signal</keyword>
<dbReference type="Proteomes" id="UP000283087">
    <property type="component" value="Unassembled WGS sequence"/>
</dbReference>
<organism evidence="2 3">
    <name type="scientific">Amphritea opalescens</name>
    <dbReference type="NCBI Taxonomy" id="2490544"/>
    <lineage>
        <taxon>Bacteria</taxon>
        <taxon>Pseudomonadati</taxon>
        <taxon>Pseudomonadota</taxon>
        <taxon>Gammaproteobacteria</taxon>
        <taxon>Oceanospirillales</taxon>
        <taxon>Oceanospirillaceae</taxon>
        <taxon>Amphritea</taxon>
    </lineage>
</organism>
<dbReference type="InterPro" id="IPR010824">
    <property type="entry name" value="DUF1425"/>
</dbReference>
<protein>
    <submittedName>
        <fullName evidence="2">DUF1425 domain-containing protein</fullName>
    </submittedName>
</protein>
<comment type="caution">
    <text evidence="2">The sequence shown here is derived from an EMBL/GenBank/DDBJ whole genome shotgun (WGS) entry which is preliminary data.</text>
</comment>